<dbReference type="RefSeq" id="WP_114643471.1">
    <property type="nucleotide sequence ID" value="NZ_JAACIO010000034.1"/>
</dbReference>
<protein>
    <submittedName>
        <fullName evidence="3">CPBP family intramembrane metalloprotease</fullName>
    </submittedName>
</protein>
<dbReference type="Proteomes" id="UP000263486">
    <property type="component" value="Unassembled WGS sequence"/>
</dbReference>
<comment type="caution">
    <text evidence="3">The sequence shown here is derived from an EMBL/GenBank/DDBJ whole genome shotgun (WGS) entry which is preliminary data.</text>
</comment>
<keyword evidence="3" id="KW-0482">Metalloprotease</keyword>
<keyword evidence="1" id="KW-0812">Transmembrane</keyword>
<feature type="transmembrane region" description="Helical" evidence="1">
    <location>
        <begin position="96"/>
        <end position="116"/>
    </location>
</feature>
<name>A0ABX9KDP3_9FUSO</name>
<sequence length="271" mass="32035">MEQDDLLIIKENNSLKKFSFFKFIIIQFIFLVSFQIILGSFFTKFFSKYNIIFFKDIFVNLICLFIVLSSFKFFLKRKQLDIKNIFGIFLIPWKEIIFYSLLFLTIETLLLLIFHNSSNSEIVSFYEFFPIVFVIPIIEEIIFRGILLNKLIEKIGVRKGILLTTLIFISLHGYVGIYILTSSFYLSYIYYKTKSLYASIACHGIQNAILFIMDSISTRVPIVRDNFLNYKLYFIALIILISPLVIFCIKKLWCTLNDKKESIYMYNSINK</sequence>
<keyword evidence="4" id="KW-1185">Reference proteome</keyword>
<dbReference type="InterPro" id="IPR003675">
    <property type="entry name" value="Rce1/LyrA-like_dom"/>
</dbReference>
<dbReference type="Pfam" id="PF02517">
    <property type="entry name" value="Rce1-like"/>
    <property type="match status" value="1"/>
</dbReference>
<proteinExistence type="predicted"/>
<accession>A0ABX9KDP3</accession>
<feature type="transmembrane region" description="Helical" evidence="1">
    <location>
        <begin position="160"/>
        <end position="190"/>
    </location>
</feature>
<feature type="transmembrane region" description="Helical" evidence="1">
    <location>
        <begin position="20"/>
        <end position="42"/>
    </location>
</feature>
<evidence type="ECO:0000313" key="3">
    <source>
        <dbReference type="EMBL" id="REI39676.1"/>
    </source>
</evidence>
<keyword evidence="1" id="KW-1133">Transmembrane helix</keyword>
<dbReference type="GO" id="GO:0008237">
    <property type="term" value="F:metallopeptidase activity"/>
    <property type="evidence" value="ECO:0007669"/>
    <property type="project" value="UniProtKB-KW"/>
</dbReference>
<evidence type="ECO:0000256" key="1">
    <source>
        <dbReference type="SAM" id="Phobius"/>
    </source>
</evidence>
<gene>
    <name evidence="3" type="ORF">DYH56_13840</name>
</gene>
<feature type="transmembrane region" description="Helical" evidence="1">
    <location>
        <begin position="233"/>
        <end position="253"/>
    </location>
</feature>
<feature type="transmembrane region" description="Helical" evidence="1">
    <location>
        <begin position="128"/>
        <end position="148"/>
    </location>
</feature>
<reference evidence="3 4" key="1">
    <citation type="submission" date="2018-08" db="EMBL/GenBank/DDBJ databases">
        <title>Draft genome sequence of Psychrilyobacter sp. strain SD5 isolated from Black Sea water.</title>
        <authorList>
            <person name="Yadav S."/>
            <person name="Villanueva L."/>
            <person name="Damste J.S.S."/>
        </authorList>
    </citation>
    <scope>NUCLEOTIDE SEQUENCE [LARGE SCALE GENOMIC DNA]</scope>
    <source>
        <strain evidence="3 4">SD5</strain>
    </source>
</reference>
<feature type="transmembrane region" description="Helical" evidence="1">
    <location>
        <begin position="57"/>
        <end position="75"/>
    </location>
</feature>
<keyword evidence="3" id="KW-0378">Hydrolase</keyword>
<keyword evidence="3" id="KW-0645">Protease</keyword>
<feature type="domain" description="CAAX prenyl protease 2/Lysostaphin resistance protein A-like" evidence="2">
    <location>
        <begin position="125"/>
        <end position="209"/>
    </location>
</feature>
<dbReference type="EMBL" id="QUAJ01000035">
    <property type="protein sequence ID" value="REI39676.1"/>
    <property type="molecule type" value="Genomic_DNA"/>
</dbReference>
<organism evidence="3 4">
    <name type="scientific">Psychrilyobacter piezotolerans</name>
    <dbReference type="NCBI Taxonomy" id="2293438"/>
    <lineage>
        <taxon>Bacteria</taxon>
        <taxon>Fusobacteriati</taxon>
        <taxon>Fusobacteriota</taxon>
        <taxon>Fusobacteriia</taxon>
        <taxon>Fusobacteriales</taxon>
        <taxon>Fusobacteriaceae</taxon>
        <taxon>Psychrilyobacter</taxon>
    </lineage>
</organism>
<evidence type="ECO:0000259" key="2">
    <source>
        <dbReference type="Pfam" id="PF02517"/>
    </source>
</evidence>
<keyword evidence="1" id="KW-0472">Membrane</keyword>
<evidence type="ECO:0000313" key="4">
    <source>
        <dbReference type="Proteomes" id="UP000263486"/>
    </source>
</evidence>